<keyword evidence="1" id="KW-0472">Membrane</keyword>
<keyword evidence="1" id="KW-1133">Transmembrane helix</keyword>
<protein>
    <submittedName>
        <fullName evidence="2">Uncharacterized protein</fullName>
    </submittedName>
</protein>
<accession>A0A1X0QFQ2</accession>
<reference evidence="2 3" key="1">
    <citation type="journal article" date="2017" name="Environ. Microbiol.">
        <title>Decay of the glycolytic pathway and adaptation to intranuclear parasitism within Enterocytozoonidae microsporidia.</title>
        <authorList>
            <person name="Wiredu Boakye D."/>
            <person name="Jaroenlak P."/>
            <person name="Prachumwat A."/>
            <person name="Williams T.A."/>
            <person name="Bateman K.S."/>
            <person name="Itsathitphaisarn O."/>
            <person name="Sritunyalucksana K."/>
            <person name="Paszkiewicz K.H."/>
            <person name="Moore K.A."/>
            <person name="Stentiford G.D."/>
            <person name="Williams B.A."/>
        </authorList>
    </citation>
    <scope>NUCLEOTIDE SEQUENCE [LARGE SCALE GENOMIC DNA]</scope>
    <source>
        <strain evidence="3">canceri</strain>
    </source>
</reference>
<dbReference type="EMBL" id="LTAI01000574">
    <property type="protein sequence ID" value="ORD98582.1"/>
    <property type="molecule type" value="Genomic_DNA"/>
</dbReference>
<keyword evidence="1" id="KW-0812">Transmembrane</keyword>
<name>A0A1X0QFQ2_9MICR</name>
<evidence type="ECO:0000313" key="2">
    <source>
        <dbReference type="EMBL" id="ORD98582.1"/>
    </source>
</evidence>
<dbReference type="VEuPathDB" id="MicrosporidiaDB:A0H76_2237"/>
<dbReference type="Proteomes" id="UP000192501">
    <property type="component" value="Unassembled WGS sequence"/>
</dbReference>
<evidence type="ECO:0000313" key="3">
    <source>
        <dbReference type="Proteomes" id="UP000192501"/>
    </source>
</evidence>
<sequence length="109" mass="13135">MVLFPYLVDKIHISRACSIHLWCEETLSSYQLVYVKVVLIHCYTINSSVKKFLEKHYIILFLFVFLKSFFSCGKKRDLNQMININSKYYYCYIELISIKDKKNIYKLLK</sequence>
<feature type="transmembrane region" description="Helical" evidence="1">
    <location>
        <begin position="56"/>
        <end position="73"/>
    </location>
</feature>
<organism evidence="2 3">
    <name type="scientific">Hepatospora eriocheir</name>
    <dbReference type="NCBI Taxonomy" id="1081669"/>
    <lineage>
        <taxon>Eukaryota</taxon>
        <taxon>Fungi</taxon>
        <taxon>Fungi incertae sedis</taxon>
        <taxon>Microsporidia</taxon>
        <taxon>Hepatosporidae</taxon>
        <taxon>Hepatospora</taxon>
    </lineage>
</organism>
<evidence type="ECO:0000256" key="1">
    <source>
        <dbReference type="SAM" id="Phobius"/>
    </source>
</evidence>
<dbReference type="AlphaFoldDB" id="A0A1X0QFQ2"/>
<comment type="caution">
    <text evidence="2">The sequence shown here is derived from an EMBL/GenBank/DDBJ whole genome shotgun (WGS) entry which is preliminary data.</text>
</comment>
<gene>
    <name evidence="2" type="ORF">A0H76_2237</name>
</gene>
<proteinExistence type="predicted"/>